<reference evidence="1" key="1">
    <citation type="submission" date="2022-03" db="EMBL/GenBank/DDBJ databases">
        <title>Pseudomonas marianensis sp. nov., a marine bacterium isolated from deep-sea sediments of the Mariana Trench.</title>
        <authorList>
            <person name="Wei Y."/>
        </authorList>
    </citation>
    <scope>NUCLEOTIDE SEQUENCE</scope>
    <source>
        <strain evidence="1">PS1</strain>
    </source>
</reference>
<evidence type="ECO:0000313" key="2">
    <source>
        <dbReference type="Proteomes" id="UP001139682"/>
    </source>
</evidence>
<keyword evidence="2" id="KW-1185">Reference proteome</keyword>
<gene>
    <name evidence="1" type="ORF">MST27_00100</name>
</gene>
<dbReference type="Proteomes" id="UP001139682">
    <property type="component" value="Unassembled WGS sequence"/>
</dbReference>
<sequence length="102" mass="11839">MFVKHFVILPTETVADITCDVCCQSTRVEGHGFQFGTLQAHWGYGSKHDGERYEVHLCEACFFRALSGLRRERMVNTMFDENPDRTGDEFGLVQRSEFWKDN</sequence>
<evidence type="ECO:0000313" key="1">
    <source>
        <dbReference type="EMBL" id="MCJ0971766.1"/>
    </source>
</evidence>
<dbReference type="RefSeq" id="WP_230724517.1">
    <property type="nucleotide sequence ID" value="NZ_JALGRD010000001.1"/>
</dbReference>
<proteinExistence type="predicted"/>
<accession>A0A9X2ATB4</accession>
<dbReference type="EMBL" id="JALGRD010000001">
    <property type="protein sequence ID" value="MCJ0971766.1"/>
    <property type="molecule type" value="Genomic_DNA"/>
</dbReference>
<dbReference type="AlphaFoldDB" id="A0A9X2ATB4"/>
<organism evidence="1 2">
    <name type="scientific">Stutzerimonas marianensis</name>
    <dbReference type="NCBI Taxonomy" id="2929513"/>
    <lineage>
        <taxon>Bacteria</taxon>
        <taxon>Pseudomonadati</taxon>
        <taxon>Pseudomonadota</taxon>
        <taxon>Gammaproteobacteria</taxon>
        <taxon>Pseudomonadales</taxon>
        <taxon>Pseudomonadaceae</taxon>
        <taxon>Stutzerimonas</taxon>
    </lineage>
</organism>
<protein>
    <submittedName>
        <fullName evidence="1">Uncharacterized protein</fullName>
    </submittedName>
</protein>
<name>A0A9X2ATB4_9GAMM</name>
<comment type="caution">
    <text evidence="1">The sequence shown here is derived from an EMBL/GenBank/DDBJ whole genome shotgun (WGS) entry which is preliminary data.</text>
</comment>